<feature type="non-terminal residue" evidence="1">
    <location>
        <position position="76"/>
    </location>
</feature>
<dbReference type="InterPro" id="IPR038479">
    <property type="entry name" value="Transthyretin-like_sf"/>
</dbReference>
<protein>
    <submittedName>
        <fullName evidence="1">Uncharacterized protein</fullName>
    </submittedName>
</protein>
<dbReference type="Proteomes" id="UP001328107">
    <property type="component" value="Unassembled WGS sequence"/>
</dbReference>
<keyword evidence="2" id="KW-1185">Reference proteome</keyword>
<gene>
    <name evidence="1" type="ORF">PMAYCL1PPCAC_22608</name>
</gene>
<evidence type="ECO:0000313" key="2">
    <source>
        <dbReference type="Proteomes" id="UP001328107"/>
    </source>
</evidence>
<reference evidence="2" key="1">
    <citation type="submission" date="2022-10" db="EMBL/GenBank/DDBJ databases">
        <title>Genome assembly of Pristionchus species.</title>
        <authorList>
            <person name="Yoshida K."/>
            <person name="Sommer R.J."/>
        </authorList>
    </citation>
    <scope>NUCLEOTIDE SEQUENCE [LARGE SCALE GENOMIC DNA]</scope>
    <source>
        <strain evidence="2">RS5460</strain>
    </source>
</reference>
<dbReference type="AlphaFoldDB" id="A0AAN5CXL4"/>
<name>A0AAN5CXL4_9BILA</name>
<dbReference type="EMBL" id="BTRK01000005">
    <property type="protein sequence ID" value="GMR52412.1"/>
    <property type="molecule type" value="Genomic_DNA"/>
</dbReference>
<comment type="caution">
    <text evidence="1">The sequence shown here is derived from an EMBL/GenBank/DDBJ whole genome shotgun (WGS) entry which is preliminary data.</text>
</comment>
<proteinExistence type="predicted"/>
<feature type="non-terminal residue" evidence="1">
    <location>
        <position position="1"/>
    </location>
</feature>
<accession>A0AAN5CXL4</accession>
<dbReference type="Gene3D" id="2.60.40.3330">
    <property type="match status" value="1"/>
</dbReference>
<sequence length="76" mass="8633">NIEVAGHLTCPKKFKARVNIWDDDSPQLPDALGGVRPFQNSNYNQLSARHEVSFKLDGTLSELMFWDDEVEPVMTI</sequence>
<evidence type="ECO:0000313" key="1">
    <source>
        <dbReference type="EMBL" id="GMR52412.1"/>
    </source>
</evidence>
<organism evidence="1 2">
    <name type="scientific">Pristionchus mayeri</name>
    <dbReference type="NCBI Taxonomy" id="1317129"/>
    <lineage>
        <taxon>Eukaryota</taxon>
        <taxon>Metazoa</taxon>
        <taxon>Ecdysozoa</taxon>
        <taxon>Nematoda</taxon>
        <taxon>Chromadorea</taxon>
        <taxon>Rhabditida</taxon>
        <taxon>Rhabditina</taxon>
        <taxon>Diplogasteromorpha</taxon>
        <taxon>Diplogasteroidea</taxon>
        <taxon>Neodiplogasteridae</taxon>
        <taxon>Pristionchus</taxon>
    </lineage>
</organism>